<gene>
    <name evidence="4" type="ORF">G3N56_07695</name>
</gene>
<proteinExistence type="predicted"/>
<feature type="region of interest" description="Disordered" evidence="2">
    <location>
        <begin position="1"/>
        <end position="40"/>
    </location>
</feature>
<evidence type="ECO:0000313" key="4">
    <source>
        <dbReference type="EMBL" id="NDY56625.1"/>
    </source>
</evidence>
<reference evidence="4 5" key="1">
    <citation type="submission" date="2020-02" db="EMBL/GenBank/DDBJ databases">
        <title>Comparative genomics of sulfur disproportionating microorganisms.</title>
        <authorList>
            <person name="Ward L.M."/>
            <person name="Bertran E."/>
            <person name="Johnston D.T."/>
        </authorList>
    </citation>
    <scope>NUCLEOTIDE SEQUENCE [LARGE SCALE GENOMIC DNA]</scope>
    <source>
        <strain evidence="4 5">DSM 3696</strain>
    </source>
</reference>
<organism evidence="4 5">
    <name type="scientific">Desulfolutivibrio sulfodismutans</name>
    <dbReference type="NCBI Taxonomy" id="63561"/>
    <lineage>
        <taxon>Bacteria</taxon>
        <taxon>Pseudomonadati</taxon>
        <taxon>Thermodesulfobacteriota</taxon>
        <taxon>Desulfovibrionia</taxon>
        <taxon>Desulfovibrionales</taxon>
        <taxon>Desulfovibrionaceae</taxon>
        <taxon>Desulfolutivibrio</taxon>
    </lineage>
</organism>
<evidence type="ECO:0000256" key="3">
    <source>
        <dbReference type="SAM" id="Phobius"/>
    </source>
</evidence>
<evidence type="ECO:0000256" key="1">
    <source>
        <dbReference type="SAM" id="Coils"/>
    </source>
</evidence>
<sequence>MPAKIHSFPTSIRENRPRANFASGDDRGDGVDFQGGDGNDSGMEARIAKLEALAESTDKRLSNIEIDIRDMRKEASAGQKQFFLALVFVALGLAGLMAKGFGWLN</sequence>
<feature type="coiled-coil region" evidence="1">
    <location>
        <begin position="47"/>
        <end position="74"/>
    </location>
</feature>
<keyword evidence="5" id="KW-1185">Reference proteome</keyword>
<keyword evidence="1" id="KW-0175">Coiled coil</keyword>
<dbReference type="Proteomes" id="UP000469724">
    <property type="component" value="Unassembled WGS sequence"/>
</dbReference>
<protein>
    <submittedName>
        <fullName evidence="4">Uncharacterized protein</fullName>
    </submittedName>
</protein>
<feature type="transmembrane region" description="Helical" evidence="3">
    <location>
        <begin position="82"/>
        <end position="104"/>
    </location>
</feature>
<name>A0A7K3NLG4_9BACT</name>
<accession>A0A7K3NLG4</accession>
<keyword evidence="3" id="KW-0812">Transmembrane</keyword>
<evidence type="ECO:0000256" key="2">
    <source>
        <dbReference type="SAM" id="MobiDB-lite"/>
    </source>
</evidence>
<evidence type="ECO:0000313" key="5">
    <source>
        <dbReference type="Proteomes" id="UP000469724"/>
    </source>
</evidence>
<keyword evidence="3" id="KW-0472">Membrane</keyword>
<keyword evidence="3" id="KW-1133">Transmembrane helix</keyword>
<dbReference type="AlphaFoldDB" id="A0A7K3NLG4"/>
<comment type="caution">
    <text evidence="4">The sequence shown here is derived from an EMBL/GenBank/DDBJ whole genome shotgun (WGS) entry which is preliminary data.</text>
</comment>
<dbReference type="RefSeq" id="WP_163301679.1">
    <property type="nucleotide sequence ID" value="NZ_JAAGRQ010000024.1"/>
</dbReference>
<dbReference type="EMBL" id="JAAGRQ010000024">
    <property type="protein sequence ID" value="NDY56625.1"/>
    <property type="molecule type" value="Genomic_DNA"/>
</dbReference>